<dbReference type="PANTHER" id="PTHR30329:SF21">
    <property type="entry name" value="LIPOPROTEIN YIAD-RELATED"/>
    <property type="match status" value="1"/>
</dbReference>
<evidence type="ECO:0000256" key="5">
    <source>
        <dbReference type="SAM" id="MobiDB-lite"/>
    </source>
</evidence>
<dbReference type="EMBL" id="PVZS01000004">
    <property type="protein sequence ID" value="PSC06252.1"/>
    <property type="molecule type" value="Genomic_DNA"/>
</dbReference>
<dbReference type="AlphaFoldDB" id="A0A2T1HX43"/>
<protein>
    <submittedName>
        <fullName evidence="7">Flagellar motor protein MotB</fullName>
    </submittedName>
</protein>
<feature type="region of interest" description="Disordered" evidence="5">
    <location>
        <begin position="285"/>
        <end position="316"/>
    </location>
</feature>
<evidence type="ECO:0000256" key="1">
    <source>
        <dbReference type="ARBA" id="ARBA00004442"/>
    </source>
</evidence>
<evidence type="ECO:0000256" key="4">
    <source>
        <dbReference type="PROSITE-ProRule" id="PRU00473"/>
    </source>
</evidence>
<evidence type="ECO:0000313" key="7">
    <source>
        <dbReference type="EMBL" id="PSC06252.1"/>
    </source>
</evidence>
<feature type="domain" description="OmpA-like" evidence="6">
    <location>
        <begin position="201"/>
        <end position="316"/>
    </location>
</feature>
<evidence type="ECO:0000256" key="2">
    <source>
        <dbReference type="ARBA" id="ARBA00023136"/>
    </source>
</evidence>
<keyword evidence="8" id="KW-1185">Reference proteome</keyword>
<dbReference type="SUPFAM" id="SSF103088">
    <property type="entry name" value="OmpA-like"/>
    <property type="match status" value="1"/>
</dbReference>
<proteinExistence type="predicted"/>
<organism evidence="7 8">
    <name type="scientific">Alsobacter soli</name>
    <dbReference type="NCBI Taxonomy" id="2109933"/>
    <lineage>
        <taxon>Bacteria</taxon>
        <taxon>Pseudomonadati</taxon>
        <taxon>Pseudomonadota</taxon>
        <taxon>Alphaproteobacteria</taxon>
        <taxon>Hyphomicrobiales</taxon>
        <taxon>Alsobacteraceae</taxon>
        <taxon>Alsobacter</taxon>
    </lineage>
</organism>
<reference evidence="8" key="1">
    <citation type="submission" date="2018-03" db="EMBL/GenBank/DDBJ databases">
        <authorList>
            <person name="Sun L."/>
            <person name="Liu H."/>
            <person name="Chen W."/>
            <person name="Huang K."/>
            <person name="Liu W."/>
            <person name="Gao X."/>
        </authorList>
    </citation>
    <scope>NUCLEOTIDE SEQUENCE [LARGE SCALE GENOMIC DNA]</scope>
    <source>
        <strain evidence="8">SH9</strain>
    </source>
</reference>
<accession>A0A2T1HX43</accession>
<dbReference type="InterPro" id="IPR006665">
    <property type="entry name" value="OmpA-like"/>
</dbReference>
<dbReference type="GO" id="GO:0009279">
    <property type="term" value="C:cell outer membrane"/>
    <property type="evidence" value="ECO:0007669"/>
    <property type="project" value="UniProtKB-SubCell"/>
</dbReference>
<sequence length="316" mass="34154">MSCFLACATATAADIEAARDSPLVARYAGSSIAYYNVHDFDEVALLREPHNYGVLLDRNATNDRSGPEWLTLQGRLTEIRYEIPLGRSSFEVIANYEKALGASGFQILFRCSDNACLAGNVTDNYVLGLQLDPSNGISTAYSDHARYLLAKVETAQANAHVAILVGEDKANTVAFVRVLEAKPIQNDKVATMNPDQMASAIQSSGKVDVYGILFDVDQATMKPESQPTLDSIAKLMADRPNLKLEVVGHTDGRGTETHNLELSTRRAASVVAALTGQYGIDARRLSSRGAGMSQPVGSNDTDEGRAQNRRVELKSN</sequence>
<dbReference type="InterPro" id="IPR050330">
    <property type="entry name" value="Bact_OuterMem_StrucFunc"/>
</dbReference>
<evidence type="ECO:0000256" key="3">
    <source>
        <dbReference type="ARBA" id="ARBA00023237"/>
    </source>
</evidence>
<dbReference type="OrthoDB" id="9814546at2"/>
<evidence type="ECO:0000259" key="6">
    <source>
        <dbReference type="PROSITE" id="PS51123"/>
    </source>
</evidence>
<feature type="compositionally biased region" description="Basic and acidic residues" evidence="5">
    <location>
        <begin position="302"/>
        <end position="316"/>
    </location>
</feature>
<name>A0A2T1HX43_9HYPH</name>
<comment type="caution">
    <text evidence="7">The sequence shown here is derived from an EMBL/GenBank/DDBJ whole genome shotgun (WGS) entry which is preliminary data.</text>
</comment>
<keyword evidence="3" id="KW-0998">Cell outer membrane</keyword>
<dbReference type="InterPro" id="IPR032608">
    <property type="entry name" value="DUF4892"/>
</dbReference>
<keyword evidence="7" id="KW-0282">Flagellum</keyword>
<dbReference type="PROSITE" id="PS51123">
    <property type="entry name" value="OMPA_2"/>
    <property type="match status" value="1"/>
</dbReference>
<dbReference type="InterPro" id="IPR006664">
    <property type="entry name" value="OMP_bac"/>
</dbReference>
<evidence type="ECO:0000313" key="8">
    <source>
        <dbReference type="Proteomes" id="UP000239772"/>
    </source>
</evidence>
<dbReference type="Pfam" id="PF00691">
    <property type="entry name" value="OmpA"/>
    <property type="match status" value="1"/>
</dbReference>
<keyword evidence="2 4" id="KW-0472">Membrane</keyword>
<dbReference type="PRINTS" id="PR01021">
    <property type="entry name" value="OMPADOMAIN"/>
</dbReference>
<dbReference type="InterPro" id="IPR036737">
    <property type="entry name" value="OmpA-like_sf"/>
</dbReference>
<comment type="subcellular location">
    <subcellularLocation>
        <location evidence="1">Cell outer membrane</location>
    </subcellularLocation>
</comment>
<dbReference type="Proteomes" id="UP000239772">
    <property type="component" value="Unassembled WGS sequence"/>
</dbReference>
<gene>
    <name evidence="7" type="ORF">SLNSH_04390</name>
</gene>
<dbReference type="Pfam" id="PF16234">
    <property type="entry name" value="DUF4892"/>
    <property type="match status" value="1"/>
</dbReference>
<keyword evidence="7" id="KW-0969">Cilium</keyword>
<keyword evidence="7" id="KW-0966">Cell projection</keyword>
<dbReference type="CDD" id="cd07185">
    <property type="entry name" value="OmpA_C-like"/>
    <property type="match status" value="1"/>
</dbReference>
<dbReference type="PANTHER" id="PTHR30329">
    <property type="entry name" value="STATOR ELEMENT OF FLAGELLAR MOTOR COMPLEX"/>
    <property type="match status" value="1"/>
</dbReference>
<dbReference type="Gene3D" id="3.30.1330.60">
    <property type="entry name" value="OmpA-like domain"/>
    <property type="match status" value="1"/>
</dbReference>